<evidence type="ECO:0008006" key="4">
    <source>
        <dbReference type="Google" id="ProtNLM"/>
    </source>
</evidence>
<gene>
    <name evidence="2" type="ORF">C8E01_10299</name>
</gene>
<reference evidence="2 3" key="1">
    <citation type="submission" date="2018-04" db="EMBL/GenBank/DDBJ databases">
        <title>Genomic Encyclopedia of Type Strains, Phase IV (KMG-IV): sequencing the most valuable type-strain genomes for metagenomic binning, comparative biology and taxonomic classification.</title>
        <authorList>
            <person name="Goeker M."/>
        </authorList>
    </citation>
    <scope>NUCLEOTIDE SEQUENCE [LARGE SCALE GENOMIC DNA]</scope>
    <source>
        <strain evidence="2 3">DSM 100231</strain>
    </source>
</reference>
<feature type="transmembrane region" description="Helical" evidence="1">
    <location>
        <begin position="159"/>
        <end position="179"/>
    </location>
</feature>
<accession>A0A2U1B2N4</accession>
<comment type="caution">
    <text evidence="2">The sequence shown here is derived from an EMBL/GenBank/DDBJ whole genome shotgun (WGS) entry which is preliminary data.</text>
</comment>
<feature type="transmembrane region" description="Helical" evidence="1">
    <location>
        <begin position="69"/>
        <end position="90"/>
    </location>
</feature>
<feature type="transmembrane region" description="Helical" evidence="1">
    <location>
        <begin position="43"/>
        <end position="63"/>
    </location>
</feature>
<proteinExistence type="predicted"/>
<keyword evidence="1" id="KW-1133">Transmembrane helix</keyword>
<name>A0A2U1B2N4_9BACT</name>
<protein>
    <recommendedName>
        <fullName evidence="4">YhhN-like protein</fullName>
    </recommendedName>
</protein>
<sequence length="219" mass="24830">MEFFIGHIYPYLKWAAVLSPVLPFVIGLWLIRKHKSAKFNLLFLFITIGVLTEAISWITVVMGTRNNLWLSHLYTLFGFSVLAGVFYYSFNKLLLKRAIVGGMVVLCLLIFYDAFTADGIMKMNSVSRIAANAMLIMMAITYFYKVANNAKVVYLDRDPMFLLSCAILIYYAGTSMSYAIFNEALAISDDTARICLAIIMVLNVLFYISHAFILRRMAA</sequence>
<feature type="transmembrane region" description="Helical" evidence="1">
    <location>
        <begin position="97"/>
        <end position="117"/>
    </location>
</feature>
<keyword evidence="1" id="KW-0472">Membrane</keyword>
<keyword evidence="1" id="KW-0812">Transmembrane</keyword>
<feature type="transmembrane region" description="Helical" evidence="1">
    <location>
        <begin position="12"/>
        <end position="31"/>
    </location>
</feature>
<evidence type="ECO:0000313" key="3">
    <source>
        <dbReference type="Proteomes" id="UP000245466"/>
    </source>
</evidence>
<feature type="transmembrane region" description="Helical" evidence="1">
    <location>
        <begin position="191"/>
        <end position="214"/>
    </location>
</feature>
<dbReference type="EMBL" id="QEKI01000002">
    <property type="protein sequence ID" value="PVY42923.1"/>
    <property type="molecule type" value="Genomic_DNA"/>
</dbReference>
<dbReference type="AlphaFoldDB" id="A0A2U1B2N4"/>
<evidence type="ECO:0000256" key="1">
    <source>
        <dbReference type="SAM" id="Phobius"/>
    </source>
</evidence>
<dbReference type="RefSeq" id="WP_116541974.1">
    <property type="nucleotide sequence ID" value="NZ_QEKI01000002.1"/>
</dbReference>
<dbReference type="Proteomes" id="UP000245466">
    <property type="component" value="Unassembled WGS sequence"/>
</dbReference>
<keyword evidence="3" id="KW-1185">Reference proteome</keyword>
<feature type="transmembrane region" description="Helical" evidence="1">
    <location>
        <begin position="129"/>
        <end position="147"/>
    </location>
</feature>
<evidence type="ECO:0000313" key="2">
    <source>
        <dbReference type="EMBL" id="PVY42923.1"/>
    </source>
</evidence>
<organism evidence="2 3">
    <name type="scientific">Pontibacter virosus</name>
    <dbReference type="NCBI Taxonomy" id="1765052"/>
    <lineage>
        <taxon>Bacteria</taxon>
        <taxon>Pseudomonadati</taxon>
        <taxon>Bacteroidota</taxon>
        <taxon>Cytophagia</taxon>
        <taxon>Cytophagales</taxon>
        <taxon>Hymenobacteraceae</taxon>
        <taxon>Pontibacter</taxon>
    </lineage>
</organism>